<comment type="catalytic activity">
    <reaction evidence="1 17">
        <text>L-histidyl-[protein] + phosphoenolpyruvate = N(pros)-phospho-L-histidyl-[protein] + pyruvate</text>
        <dbReference type="Rhea" id="RHEA:23880"/>
        <dbReference type="Rhea" id="RHEA-COMP:9745"/>
        <dbReference type="Rhea" id="RHEA-COMP:9746"/>
        <dbReference type="ChEBI" id="CHEBI:15361"/>
        <dbReference type="ChEBI" id="CHEBI:29979"/>
        <dbReference type="ChEBI" id="CHEBI:58702"/>
        <dbReference type="ChEBI" id="CHEBI:64837"/>
        <dbReference type="EC" id="2.7.3.9"/>
    </reaction>
</comment>
<dbReference type="InterPro" id="IPR036618">
    <property type="entry name" value="PtsI_HPr-bd_sf"/>
</dbReference>
<evidence type="ECO:0000259" key="20">
    <source>
        <dbReference type="Pfam" id="PF02896"/>
    </source>
</evidence>
<dbReference type="Pfam" id="PF00391">
    <property type="entry name" value="PEP-utilizers"/>
    <property type="match status" value="1"/>
</dbReference>
<dbReference type="InterPro" id="IPR008731">
    <property type="entry name" value="PTS_EIN"/>
</dbReference>
<evidence type="ECO:0000256" key="11">
    <source>
        <dbReference type="ARBA" id="ARBA00022679"/>
    </source>
</evidence>
<dbReference type="InterPro" id="IPR006318">
    <property type="entry name" value="PTS_EI-like"/>
</dbReference>
<keyword evidence="13 17" id="KW-0479">Metal-binding</keyword>
<keyword evidence="14 17" id="KW-0418">Kinase</keyword>
<dbReference type="PRINTS" id="PR01736">
    <property type="entry name" value="PHPHTRNFRASE"/>
</dbReference>
<evidence type="ECO:0000256" key="2">
    <source>
        <dbReference type="ARBA" id="ARBA00001946"/>
    </source>
</evidence>
<keyword evidence="9 17" id="KW-0963">Cytoplasm</keyword>
<dbReference type="EC" id="2.7.3.9" evidence="6 17"/>
<dbReference type="PANTHER" id="PTHR46244">
    <property type="entry name" value="PHOSPHOENOLPYRUVATE-PROTEIN PHOSPHOTRANSFERASE"/>
    <property type="match status" value="1"/>
</dbReference>
<dbReference type="SUPFAM" id="SSF51621">
    <property type="entry name" value="Phosphoenolpyruvate/pyruvate domain"/>
    <property type="match status" value="1"/>
</dbReference>
<gene>
    <name evidence="22" type="primary">ptsI</name>
    <name evidence="22" type="ORF">Mco01_66110</name>
</gene>
<dbReference type="InterPro" id="IPR000121">
    <property type="entry name" value="PEP_util_C"/>
</dbReference>
<keyword evidence="11 17" id="KW-0808">Transferase</keyword>
<sequence>MEAQEAAGRGPGANETEQAAAVTPDAGAASTGTGASATRQGAAVSGPGASEQAALTGTGVSPGAGYGPAHVLVGDIPEPDKEARHDGDAAAERARAERALDEVAADLEARGARAGGEAEEVLGAQAMMARDPGLSGEVGALVDQGVAAARAVFEAFGKYRDLLAAAGGYLGERVADLDDIRDRTIALLTGLPMPGVPATADRPFVLIAKDLAPADTALLSKEVVAAFVTEQGGPTSHTAILARAMGVPAVVGCAGATSVASGTPVLVDGAAGTVRLSPSDDEVAQARQADEARRAVLSAATGPGRTADGHAVPLLANIGGPRDLESALANGAEGVGLYRTEFLFLDRETAPTGEEQEAAYRPVFEAFPEGRVVVRTLDAGADKPLAFLPPPEEEPNPALGERGVRMFRRYPEIMAVQLGALARAAAGTSAKVQVMAPMVATVEEAEWFATACRTAGLDSPGIMIEVPSAALRAADLIRAVDFFSIGTNDLTQYALAADRQVSAVAGLQDPWHPAVLDLIALAATAATAESKGCGVCGEAAADPVLACVLVGMGVTSLSMGAPALPWVRAALGRHTLDQCRAAAAAARTATSAAAAKAAARAELPGLAALAL</sequence>
<comment type="cofactor">
    <cofactor evidence="2 17">
        <name>Mg(2+)</name>
        <dbReference type="ChEBI" id="CHEBI:18420"/>
    </cofactor>
</comment>
<evidence type="ECO:0000256" key="9">
    <source>
        <dbReference type="ARBA" id="ARBA00022490"/>
    </source>
</evidence>
<evidence type="ECO:0000256" key="16">
    <source>
        <dbReference type="ARBA" id="ARBA00033235"/>
    </source>
</evidence>
<dbReference type="Pfam" id="PF05524">
    <property type="entry name" value="PEP-utilisers_N"/>
    <property type="match status" value="1"/>
</dbReference>
<evidence type="ECO:0000256" key="17">
    <source>
        <dbReference type="PIRNR" id="PIRNR000732"/>
    </source>
</evidence>
<proteinExistence type="inferred from homology"/>
<evidence type="ECO:0000256" key="6">
    <source>
        <dbReference type="ARBA" id="ARBA00012232"/>
    </source>
</evidence>
<dbReference type="Gene3D" id="3.20.20.60">
    <property type="entry name" value="Phosphoenolpyruvate-binding domains"/>
    <property type="match status" value="1"/>
</dbReference>
<evidence type="ECO:0000256" key="18">
    <source>
        <dbReference type="SAM" id="MobiDB-lite"/>
    </source>
</evidence>
<evidence type="ECO:0000256" key="7">
    <source>
        <dbReference type="ARBA" id="ARBA00016544"/>
    </source>
</evidence>
<feature type="region of interest" description="Disordered" evidence="18">
    <location>
        <begin position="1"/>
        <end position="96"/>
    </location>
</feature>
<keyword evidence="23" id="KW-1185">Reference proteome</keyword>
<dbReference type="NCBIfam" id="TIGR01417">
    <property type="entry name" value="PTS_I_fam"/>
    <property type="match status" value="1"/>
</dbReference>
<comment type="subcellular location">
    <subcellularLocation>
        <location evidence="4 17">Cytoplasm</location>
    </subcellularLocation>
</comment>
<dbReference type="Gene3D" id="3.50.30.10">
    <property type="entry name" value="Phosphohistidine domain"/>
    <property type="match status" value="1"/>
</dbReference>
<name>A0ABQ4G9A7_9ACTN</name>
<evidence type="ECO:0000313" key="23">
    <source>
        <dbReference type="Proteomes" id="UP000603904"/>
    </source>
</evidence>
<keyword evidence="10 17" id="KW-0762">Sugar transport</keyword>
<evidence type="ECO:0000256" key="14">
    <source>
        <dbReference type="ARBA" id="ARBA00022777"/>
    </source>
</evidence>
<evidence type="ECO:0000256" key="4">
    <source>
        <dbReference type="ARBA" id="ARBA00004496"/>
    </source>
</evidence>
<dbReference type="InterPro" id="IPR015813">
    <property type="entry name" value="Pyrv/PenolPyrv_kinase-like_dom"/>
</dbReference>
<feature type="domain" description="PEP-utilising enzyme C-terminal" evidence="20">
    <location>
        <begin position="302"/>
        <end position="572"/>
    </location>
</feature>
<evidence type="ECO:0000313" key="22">
    <source>
        <dbReference type="EMBL" id="GIH43611.1"/>
    </source>
</evidence>
<dbReference type="SUPFAM" id="SSF47831">
    <property type="entry name" value="Enzyme I of the PEP:sugar phosphotransferase system HPr-binding (sub)domain"/>
    <property type="match status" value="1"/>
</dbReference>
<evidence type="ECO:0000256" key="15">
    <source>
        <dbReference type="ARBA" id="ARBA00022842"/>
    </source>
</evidence>
<feature type="compositionally biased region" description="Basic and acidic residues" evidence="18">
    <location>
        <begin position="78"/>
        <end position="96"/>
    </location>
</feature>
<evidence type="ECO:0000259" key="19">
    <source>
        <dbReference type="Pfam" id="PF00391"/>
    </source>
</evidence>
<dbReference type="SUPFAM" id="SSF52009">
    <property type="entry name" value="Phosphohistidine domain"/>
    <property type="match status" value="1"/>
</dbReference>
<organism evidence="22 23">
    <name type="scientific">Microbispora corallina</name>
    <dbReference type="NCBI Taxonomy" id="83302"/>
    <lineage>
        <taxon>Bacteria</taxon>
        <taxon>Bacillati</taxon>
        <taxon>Actinomycetota</taxon>
        <taxon>Actinomycetes</taxon>
        <taxon>Streptosporangiales</taxon>
        <taxon>Streptosporangiaceae</taxon>
        <taxon>Microbispora</taxon>
    </lineage>
</organism>
<dbReference type="PROSITE" id="PS00742">
    <property type="entry name" value="PEP_ENZYMES_2"/>
    <property type="match status" value="1"/>
</dbReference>
<evidence type="ECO:0000256" key="10">
    <source>
        <dbReference type="ARBA" id="ARBA00022597"/>
    </source>
</evidence>
<dbReference type="RefSeq" id="WP_275410644.1">
    <property type="nucleotide sequence ID" value="NZ_BAAAGP010000032.1"/>
</dbReference>
<feature type="domain" description="PEP-utilising enzyme mobile" evidence="19">
    <location>
        <begin position="203"/>
        <end position="272"/>
    </location>
</feature>
<dbReference type="PANTHER" id="PTHR46244:SF3">
    <property type="entry name" value="PHOSPHOENOLPYRUVATE-PROTEIN PHOSPHOTRANSFERASE"/>
    <property type="match status" value="1"/>
</dbReference>
<evidence type="ECO:0000256" key="12">
    <source>
        <dbReference type="ARBA" id="ARBA00022683"/>
    </source>
</evidence>
<dbReference type="EMBL" id="BOOC01000042">
    <property type="protein sequence ID" value="GIH43611.1"/>
    <property type="molecule type" value="Genomic_DNA"/>
</dbReference>
<protein>
    <recommendedName>
        <fullName evidence="7 17">Phosphoenolpyruvate-protein phosphotransferase</fullName>
        <ecNumber evidence="6 17">2.7.3.9</ecNumber>
    </recommendedName>
    <alternativeName>
        <fullName evidence="16 17">Phosphotransferase system, enzyme I</fullName>
    </alternativeName>
</protein>
<dbReference type="InterPro" id="IPR024692">
    <property type="entry name" value="PTS_EI"/>
</dbReference>
<comment type="caution">
    <text evidence="22">The sequence shown here is derived from an EMBL/GenBank/DDBJ whole genome shotgun (WGS) entry which is preliminary data.</text>
</comment>
<dbReference type="InterPro" id="IPR036637">
    <property type="entry name" value="Phosphohistidine_dom_sf"/>
</dbReference>
<accession>A0ABQ4G9A7</accession>
<feature type="domain" description="Phosphotransferase system enzyme I N-terminal" evidence="21">
    <location>
        <begin position="56"/>
        <end position="173"/>
    </location>
</feature>
<reference evidence="22 23" key="1">
    <citation type="submission" date="2021-01" db="EMBL/GenBank/DDBJ databases">
        <title>Whole genome shotgun sequence of Microbispora corallina NBRC 16416.</title>
        <authorList>
            <person name="Komaki H."/>
            <person name="Tamura T."/>
        </authorList>
    </citation>
    <scope>NUCLEOTIDE SEQUENCE [LARGE SCALE GENOMIC DNA]</scope>
    <source>
        <strain evidence="22 23">NBRC 16416</strain>
    </source>
</reference>
<evidence type="ECO:0000256" key="1">
    <source>
        <dbReference type="ARBA" id="ARBA00000683"/>
    </source>
</evidence>
<keyword evidence="12 17" id="KW-0598">Phosphotransferase system</keyword>
<dbReference type="PROSITE" id="PS00370">
    <property type="entry name" value="PEP_ENZYMES_PHOS_SITE"/>
    <property type="match status" value="1"/>
</dbReference>
<dbReference type="InterPro" id="IPR018274">
    <property type="entry name" value="PEP_util_AS"/>
</dbReference>
<evidence type="ECO:0000256" key="3">
    <source>
        <dbReference type="ARBA" id="ARBA00002728"/>
    </source>
</evidence>
<evidence type="ECO:0000256" key="5">
    <source>
        <dbReference type="ARBA" id="ARBA00007837"/>
    </source>
</evidence>
<dbReference type="InterPro" id="IPR040442">
    <property type="entry name" value="Pyrv_kinase-like_dom_sf"/>
</dbReference>
<evidence type="ECO:0000256" key="8">
    <source>
        <dbReference type="ARBA" id="ARBA00022448"/>
    </source>
</evidence>
<dbReference type="Gene3D" id="1.10.274.10">
    <property type="entry name" value="PtsI, HPr-binding domain"/>
    <property type="match status" value="1"/>
</dbReference>
<keyword evidence="8 17" id="KW-0813">Transport</keyword>
<dbReference type="Proteomes" id="UP000603904">
    <property type="component" value="Unassembled WGS sequence"/>
</dbReference>
<dbReference type="Pfam" id="PF02896">
    <property type="entry name" value="PEP-utilizers_C"/>
    <property type="match status" value="1"/>
</dbReference>
<comment type="function">
    <text evidence="3 17">General (non sugar-specific) component of the phosphoenolpyruvate-dependent sugar phosphotransferase system (sugar PTS). This major carbohydrate active-transport system catalyzes the phosphorylation of incoming sugar substrates concomitantly with their translocation across the cell membrane. Enzyme I transfers the phosphoryl group from phosphoenolpyruvate (PEP) to the phosphoryl carrier protein (HPr).</text>
</comment>
<evidence type="ECO:0000259" key="21">
    <source>
        <dbReference type="Pfam" id="PF05524"/>
    </source>
</evidence>
<dbReference type="InterPro" id="IPR023151">
    <property type="entry name" value="PEP_util_CS"/>
</dbReference>
<feature type="compositionally biased region" description="Low complexity" evidence="18">
    <location>
        <begin position="26"/>
        <end position="43"/>
    </location>
</feature>
<dbReference type="InterPro" id="IPR050499">
    <property type="entry name" value="PEP-utilizing_PTS_enzyme"/>
</dbReference>
<evidence type="ECO:0000256" key="13">
    <source>
        <dbReference type="ARBA" id="ARBA00022723"/>
    </source>
</evidence>
<keyword evidence="15 17" id="KW-0460">Magnesium</keyword>
<dbReference type="InterPro" id="IPR008279">
    <property type="entry name" value="PEP-util_enz_mobile_dom"/>
</dbReference>
<dbReference type="PIRSF" id="PIRSF000732">
    <property type="entry name" value="PTS_enzyme_I"/>
    <property type="match status" value="1"/>
</dbReference>
<comment type="similarity">
    <text evidence="5 17">Belongs to the PEP-utilizing enzyme family.</text>
</comment>